<dbReference type="Pfam" id="PF05448">
    <property type="entry name" value="AXE1"/>
    <property type="match status" value="1"/>
</dbReference>
<keyword evidence="3" id="KW-1185">Reference proteome</keyword>
<dbReference type="GO" id="GO:0016787">
    <property type="term" value="F:hydrolase activity"/>
    <property type="evidence" value="ECO:0007669"/>
    <property type="project" value="UniProtKB-KW"/>
</dbReference>
<dbReference type="EMBL" id="CP139781">
    <property type="protein sequence ID" value="WRQ87399.1"/>
    <property type="molecule type" value="Genomic_DNA"/>
</dbReference>
<feature type="domain" description="Acetyl xylan esterase" evidence="1">
    <location>
        <begin position="1"/>
        <end position="319"/>
    </location>
</feature>
<dbReference type="PANTHER" id="PTHR40111:SF1">
    <property type="entry name" value="CEPHALOSPORIN-C DEACETYLASE"/>
    <property type="match status" value="1"/>
</dbReference>
<protein>
    <submittedName>
        <fullName evidence="2">Alpha/beta fold hydrolase</fullName>
    </submittedName>
</protein>
<dbReference type="InterPro" id="IPR029058">
    <property type="entry name" value="AB_hydrolase_fold"/>
</dbReference>
<dbReference type="RefSeq" id="WP_221030437.1">
    <property type="nucleotide sequence ID" value="NZ_CP139781.1"/>
</dbReference>
<dbReference type="Gene3D" id="3.40.50.1820">
    <property type="entry name" value="alpha/beta hydrolase"/>
    <property type="match status" value="1"/>
</dbReference>
<dbReference type="SUPFAM" id="SSF53474">
    <property type="entry name" value="alpha/beta-Hydrolases"/>
    <property type="match status" value="1"/>
</dbReference>
<gene>
    <name evidence="2" type="ORF">K1X11_021510</name>
</gene>
<dbReference type="InterPro" id="IPR039069">
    <property type="entry name" value="CE7"/>
</dbReference>
<dbReference type="InterPro" id="IPR008391">
    <property type="entry name" value="AXE1_dom"/>
</dbReference>
<accession>A0ABZ1C9Z0</accession>
<proteinExistence type="predicted"/>
<evidence type="ECO:0000313" key="3">
    <source>
        <dbReference type="Proteomes" id="UP000738431"/>
    </source>
</evidence>
<evidence type="ECO:0000313" key="2">
    <source>
        <dbReference type="EMBL" id="WRQ87399.1"/>
    </source>
</evidence>
<keyword evidence="2" id="KW-0378">Hydrolase</keyword>
<reference evidence="2 3" key="1">
    <citation type="submission" date="2023-12" db="EMBL/GenBank/DDBJ databases">
        <title>Description of an unclassified Opitutus bacterium of Verrucomicrobiota.</title>
        <authorList>
            <person name="Zhang D.-F."/>
        </authorList>
    </citation>
    <scope>NUCLEOTIDE SEQUENCE [LARGE SCALE GENOMIC DNA]</scope>
    <source>
        <strain evidence="2 3">WL0086</strain>
    </source>
</reference>
<dbReference type="Proteomes" id="UP000738431">
    <property type="component" value="Chromosome"/>
</dbReference>
<evidence type="ECO:0000259" key="1">
    <source>
        <dbReference type="Pfam" id="PF05448"/>
    </source>
</evidence>
<sequence length="321" mass="35718">MPAFDFPLDRLKTYQGTNPRPADFEAYWDTALAELDAHDPQVELTPNGTLNHPLVECFDLWFTGVGGSRIYAKYLRPRQRDGEIPAVLKFHGYSHYSGDWMELVGLASAGFAVAAMDCRGQGGKSEDLGGAKGMTLRGQFVRGLDDPDPTRLLFRAMFLDTALLARIVMGFAEVDAARVGATGASQGGGLTVACAALEPRIKLAAPVYPFLADYRRVWDMDLAQGAYEELRYFLRKFDPRHERAEAIFTKLGYIDIQHLAPRVEAKVLMFTGMMDQICPPSSQFAVYNKLGGEKEIVLYPDYEHEGLPDLDDRVFGFMQGL</sequence>
<organism evidence="2 3">
    <name type="scientific">Actomonas aquatica</name>
    <dbReference type="NCBI Taxonomy" id="2866162"/>
    <lineage>
        <taxon>Bacteria</taxon>
        <taxon>Pseudomonadati</taxon>
        <taxon>Verrucomicrobiota</taxon>
        <taxon>Opitutia</taxon>
        <taxon>Opitutales</taxon>
        <taxon>Opitutaceae</taxon>
        <taxon>Actomonas</taxon>
    </lineage>
</organism>
<dbReference type="PANTHER" id="PTHR40111">
    <property type="entry name" value="CEPHALOSPORIN-C DEACETYLASE"/>
    <property type="match status" value="1"/>
</dbReference>
<name>A0ABZ1C9Z0_9BACT</name>